<accession>A0A084QH55</accession>
<proteinExistence type="predicted"/>
<sequence length="643" mass="71552">MASTDQLFSALLRSEHIRHNLLPLLSTADLCALRGASSSCCNLVTKHAFTRIHVSFNASTFTRASRVAALGRVGHHVEHLTFSFPHSAATFLPPLVHPQTGAEIAFLYTPHTSMGSVLTRPKYANTELGDILTQQYPPLFHAATNVPSFIHAMKMLPNVRHLTVRCPGQSPTERYRRDAVDYALISLRISVERAPMDKLHKLSLSGLHPAAFNYLRHQGGFGTVPSAGKRWRQIRKLHISVDAWDFYGPNPGLDHLKVMDDYIRTFSAQLEKFTFAWLGGKGPCPIALSADPLFAPPRSTKKLFHEVTSPMSPLPLRPTRNPIHFPKLRYLQIRNATMNAPQLKELICSHQATVKEYDFENVVLINNGNWEDALAPLNSDDLWSRSSLTAASECSLLTAESVDDLPTPSAAVEAASKELLEYDLGGYTLADDYFGRVDDDVPAEELPIPKEAAVVSFTTKLKKRRRRRKHRKDEDEEPSKPPISLFNRHKPSRPFLKASVESEILRPPTPMPKPPVAPIISAPILNPDRHPVLLQPTVYDPSAPRTPDDGISAVQRNIEQEEAHRLLAEDAAARVSALQKAKAAVLMKLSREFCNTKAKANDAVTACRFMASREFLGCGRDVIEDRRGLESQSLLVPLMFSRS</sequence>
<name>A0A084QH55_STAC4</name>
<dbReference type="STRING" id="1283841.A0A084QH55"/>
<dbReference type="AlphaFoldDB" id="A0A084QH55"/>
<dbReference type="Proteomes" id="UP000028524">
    <property type="component" value="Unassembled WGS sequence"/>
</dbReference>
<feature type="region of interest" description="Disordered" evidence="1">
    <location>
        <begin position="459"/>
        <end position="488"/>
    </location>
</feature>
<keyword evidence="3" id="KW-1185">Reference proteome</keyword>
<evidence type="ECO:0000256" key="1">
    <source>
        <dbReference type="SAM" id="MobiDB-lite"/>
    </source>
</evidence>
<protein>
    <submittedName>
        <fullName evidence="2">Uncharacterized protein</fullName>
    </submittedName>
</protein>
<dbReference type="HOGENOM" id="CLU_009555_0_0_1"/>
<dbReference type="OrthoDB" id="5327538at2759"/>
<organism evidence="2 3">
    <name type="scientific">Stachybotrys chlorohalonatus (strain IBT 40285)</name>
    <dbReference type="NCBI Taxonomy" id="1283841"/>
    <lineage>
        <taxon>Eukaryota</taxon>
        <taxon>Fungi</taxon>
        <taxon>Dikarya</taxon>
        <taxon>Ascomycota</taxon>
        <taxon>Pezizomycotina</taxon>
        <taxon>Sordariomycetes</taxon>
        <taxon>Hypocreomycetidae</taxon>
        <taxon>Hypocreales</taxon>
        <taxon>Stachybotryaceae</taxon>
        <taxon>Stachybotrys</taxon>
    </lineage>
</organism>
<evidence type="ECO:0000313" key="3">
    <source>
        <dbReference type="Proteomes" id="UP000028524"/>
    </source>
</evidence>
<gene>
    <name evidence="2" type="ORF">S40285_07781</name>
</gene>
<reference evidence="2 3" key="1">
    <citation type="journal article" date="2014" name="BMC Genomics">
        <title>Comparative genome sequencing reveals chemotype-specific gene clusters in the toxigenic black mold Stachybotrys.</title>
        <authorList>
            <person name="Semeiks J."/>
            <person name="Borek D."/>
            <person name="Otwinowski Z."/>
            <person name="Grishin N.V."/>
        </authorList>
    </citation>
    <scope>NUCLEOTIDE SEQUENCE [LARGE SCALE GENOMIC DNA]</scope>
    <source>
        <strain evidence="2 3">IBT 40285</strain>
    </source>
</reference>
<evidence type="ECO:0000313" key="2">
    <source>
        <dbReference type="EMBL" id="KFA63290.1"/>
    </source>
</evidence>
<dbReference type="EMBL" id="KL660744">
    <property type="protein sequence ID" value="KFA63290.1"/>
    <property type="molecule type" value="Genomic_DNA"/>
</dbReference>
<feature type="compositionally biased region" description="Basic residues" evidence="1">
    <location>
        <begin position="460"/>
        <end position="471"/>
    </location>
</feature>
<dbReference type="InParanoid" id="A0A084QH55"/>
<dbReference type="OMA" id="SACCNLL"/>